<gene>
    <name evidence="2" type="ORF">GCM10011507_04790</name>
</gene>
<dbReference type="Gene3D" id="3.20.20.150">
    <property type="entry name" value="Divalent-metal-dependent TIM barrel enzymes"/>
    <property type="match status" value="1"/>
</dbReference>
<dbReference type="Pfam" id="PF01261">
    <property type="entry name" value="AP_endonuc_2"/>
    <property type="match status" value="1"/>
</dbReference>
<dbReference type="PANTHER" id="PTHR12110">
    <property type="entry name" value="HYDROXYPYRUVATE ISOMERASE"/>
    <property type="match status" value="1"/>
</dbReference>
<organism evidence="2 3">
    <name type="scientific">Edaphobacter acidisoli</name>
    <dbReference type="NCBI Taxonomy" id="2040573"/>
    <lineage>
        <taxon>Bacteria</taxon>
        <taxon>Pseudomonadati</taxon>
        <taxon>Acidobacteriota</taxon>
        <taxon>Terriglobia</taxon>
        <taxon>Terriglobales</taxon>
        <taxon>Acidobacteriaceae</taxon>
        <taxon>Edaphobacter</taxon>
    </lineage>
</organism>
<keyword evidence="3" id="KW-1185">Reference proteome</keyword>
<sequence length="285" mass="32210">MKLNRREFVAGATAFAFATRSAFSNPLGLPLAIQLYSVRQQMAQDLDMALSGVAAAGFTEVESAALPAKSAKEIRASLDKAGLHCVSSHHGYNDLANHFDEVVDFDTELGSKYIICSSPGRRTPDKGHQELTLDDWRFNAEKFNDFAEETAKHGIQFGYHNHIHEFKVTDGVVPYEELLKLTDPKKVTFELDCGWARVAGHNPVDLMHQHPYRFSMLHVKDFHLASAPEQPKVTELGRGDIDYKPVMAQARKNQHIRHAFVEQEEFDMPWQQSLKIDAAYMRSLR</sequence>
<evidence type="ECO:0000313" key="2">
    <source>
        <dbReference type="EMBL" id="GGA56512.1"/>
    </source>
</evidence>
<feature type="domain" description="Xylose isomerase-like TIM barrel" evidence="1">
    <location>
        <begin position="53"/>
        <end position="283"/>
    </location>
</feature>
<proteinExistence type="predicted"/>
<evidence type="ECO:0000259" key="1">
    <source>
        <dbReference type="Pfam" id="PF01261"/>
    </source>
</evidence>
<dbReference type="Proteomes" id="UP000648801">
    <property type="component" value="Unassembled WGS sequence"/>
</dbReference>
<keyword evidence="2" id="KW-0413">Isomerase</keyword>
<name>A0A916RJQ8_9BACT</name>
<dbReference type="GO" id="GO:0016853">
    <property type="term" value="F:isomerase activity"/>
    <property type="evidence" value="ECO:0007669"/>
    <property type="project" value="UniProtKB-KW"/>
</dbReference>
<dbReference type="SUPFAM" id="SSF51658">
    <property type="entry name" value="Xylose isomerase-like"/>
    <property type="match status" value="1"/>
</dbReference>
<protein>
    <submittedName>
        <fullName evidence="2">Xylose isomerase</fullName>
    </submittedName>
</protein>
<dbReference type="EMBL" id="BMJB01000001">
    <property type="protein sequence ID" value="GGA56512.1"/>
    <property type="molecule type" value="Genomic_DNA"/>
</dbReference>
<dbReference type="RefSeq" id="WP_229668651.1">
    <property type="nucleotide sequence ID" value="NZ_BMJB01000001.1"/>
</dbReference>
<accession>A0A916RJQ8</accession>
<comment type="caution">
    <text evidence="2">The sequence shown here is derived from an EMBL/GenBank/DDBJ whole genome shotgun (WGS) entry which is preliminary data.</text>
</comment>
<reference evidence="2" key="2">
    <citation type="submission" date="2020-09" db="EMBL/GenBank/DDBJ databases">
        <authorList>
            <person name="Sun Q."/>
            <person name="Zhou Y."/>
        </authorList>
    </citation>
    <scope>NUCLEOTIDE SEQUENCE</scope>
    <source>
        <strain evidence="2">CGMCC 1.15447</strain>
    </source>
</reference>
<dbReference type="AlphaFoldDB" id="A0A916RJQ8"/>
<reference evidence="2" key="1">
    <citation type="journal article" date="2014" name="Int. J. Syst. Evol. Microbiol.">
        <title>Complete genome sequence of Corynebacterium casei LMG S-19264T (=DSM 44701T), isolated from a smear-ripened cheese.</title>
        <authorList>
            <consortium name="US DOE Joint Genome Institute (JGI-PGF)"/>
            <person name="Walter F."/>
            <person name="Albersmeier A."/>
            <person name="Kalinowski J."/>
            <person name="Ruckert C."/>
        </authorList>
    </citation>
    <scope>NUCLEOTIDE SEQUENCE</scope>
    <source>
        <strain evidence="2">CGMCC 1.15447</strain>
    </source>
</reference>
<dbReference type="InterPro" id="IPR013022">
    <property type="entry name" value="Xyl_isomerase-like_TIM-brl"/>
</dbReference>
<dbReference type="InterPro" id="IPR050312">
    <property type="entry name" value="IolE/XylAMocC-like"/>
</dbReference>
<dbReference type="PANTHER" id="PTHR12110:SF41">
    <property type="entry name" value="INOSOSE DEHYDRATASE"/>
    <property type="match status" value="1"/>
</dbReference>
<evidence type="ECO:0000313" key="3">
    <source>
        <dbReference type="Proteomes" id="UP000648801"/>
    </source>
</evidence>
<dbReference type="InterPro" id="IPR036237">
    <property type="entry name" value="Xyl_isomerase-like_sf"/>
</dbReference>